<dbReference type="Proteomes" id="UP000029629">
    <property type="component" value="Unassembled WGS sequence"/>
</dbReference>
<evidence type="ECO:0000313" key="1">
    <source>
        <dbReference type="EMBL" id="KGF28126.1"/>
    </source>
</evidence>
<reference evidence="1 2" key="1">
    <citation type="submission" date="2014-07" db="EMBL/GenBank/DDBJ databases">
        <authorList>
            <person name="McCorrison J."/>
            <person name="Sanka R."/>
            <person name="Torralba M."/>
            <person name="Gillis M."/>
            <person name="Haft D.H."/>
            <person name="Methe B."/>
            <person name="Sutton G."/>
            <person name="Nelson K.E."/>
        </authorList>
    </citation>
    <scope>NUCLEOTIDE SEQUENCE [LARGE SCALE GENOMIC DNA]</scope>
    <source>
        <strain evidence="1 2">DNF00040</strain>
    </source>
</reference>
<sequence>MRILYGVQGTGNGHITRARVMLPALQAAGCKVDFVFSGRPANAYFDMAMFDDYRAFQGFSFYTKQGAVNWFKTISDARPLRFIKDVSALNVKDYDLVLTDFEPVSAWAAKLRGVPAIGLAHQYALCHAIPGTEKSPLLAQALKSFAPAKHYIGVHWAPYDAPIVPPLIAMNHEQATREEDFILVYLPFEDTAQVIQWLQQIPEQRFIVYRQGDTTVQDKNILVKPLSREHFPQDLAACAGVICNTGFGLCSEAMVLGKKIYTKALAKQVEQFSNGKILEDLNRAVVFTEFETTALSQWLMQANPPRAVFPPVAEEVAAWIVSQNYEDWQGLVTRLWARAEQVAL</sequence>
<proteinExistence type="predicted"/>
<accession>A0A095Z144</accession>
<evidence type="ECO:0000313" key="2">
    <source>
        <dbReference type="Proteomes" id="UP000029629"/>
    </source>
</evidence>
<dbReference type="GO" id="GO:0016757">
    <property type="term" value="F:glycosyltransferase activity"/>
    <property type="evidence" value="ECO:0007669"/>
    <property type="project" value="TreeGrafter"/>
</dbReference>
<evidence type="ECO:0008006" key="3">
    <source>
        <dbReference type="Google" id="ProtNLM"/>
    </source>
</evidence>
<dbReference type="OrthoDB" id="9793805at2"/>
<dbReference type="Pfam" id="PF13528">
    <property type="entry name" value="Glyco_trans_1_3"/>
    <property type="match status" value="1"/>
</dbReference>
<dbReference type="AlphaFoldDB" id="A0A095Z144"/>
<dbReference type="NCBIfam" id="TIGR00661">
    <property type="entry name" value="MJ1255"/>
    <property type="match status" value="1"/>
</dbReference>
<organism evidence="1 2">
    <name type="scientific">Oligella urethralis DNF00040</name>
    <dbReference type="NCBI Taxonomy" id="1401065"/>
    <lineage>
        <taxon>Bacteria</taxon>
        <taxon>Pseudomonadati</taxon>
        <taxon>Pseudomonadota</taxon>
        <taxon>Betaproteobacteria</taxon>
        <taxon>Burkholderiales</taxon>
        <taxon>Alcaligenaceae</taxon>
        <taxon>Oligella</taxon>
    </lineage>
</organism>
<protein>
    <recommendedName>
        <fullName evidence="3">Glycosyltransferase</fullName>
    </recommendedName>
</protein>
<dbReference type="EMBL" id="JRNI01000058">
    <property type="protein sequence ID" value="KGF28126.1"/>
    <property type="molecule type" value="Genomic_DNA"/>
</dbReference>
<dbReference type="PANTHER" id="PTHR21015:SF22">
    <property type="entry name" value="GLYCOSYLTRANSFERASE"/>
    <property type="match status" value="1"/>
</dbReference>
<dbReference type="SUPFAM" id="SSF53756">
    <property type="entry name" value="UDP-Glycosyltransferase/glycogen phosphorylase"/>
    <property type="match status" value="1"/>
</dbReference>
<dbReference type="InterPro" id="IPR005262">
    <property type="entry name" value="MJ1255-like"/>
</dbReference>
<dbReference type="PANTHER" id="PTHR21015">
    <property type="entry name" value="UDP-N-ACETYLGLUCOSAMINE--N-ACETYLMURAMYL-(PENTAPEPTIDE) PYROPHOSPHORYL-UNDECAPRENOL N-ACETYLGLUCOSAMINE TRANSFERASE 1"/>
    <property type="match status" value="1"/>
</dbReference>
<keyword evidence="2" id="KW-1185">Reference proteome</keyword>
<comment type="caution">
    <text evidence="1">The sequence shown here is derived from an EMBL/GenBank/DDBJ whole genome shotgun (WGS) entry which is preliminary data.</text>
</comment>
<dbReference type="eggNOG" id="COG0707">
    <property type="taxonomic scope" value="Bacteria"/>
</dbReference>
<name>A0A095Z144_9BURK</name>
<gene>
    <name evidence="1" type="ORF">HMPREF2130_09675</name>
</gene>
<dbReference type="RefSeq" id="WP_036560416.1">
    <property type="nucleotide sequence ID" value="NZ_JRNI01000058.1"/>
</dbReference>